<dbReference type="Pfam" id="PF04117">
    <property type="entry name" value="Mpv17_PMP22"/>
    <property type="match status" value="1"/>
</dbReference>
<dbReference type="Proteomes" id="UP000193240">
    <property type="component" value="Unassembled WGS sequence"/>
</dbReference>
<evidence type="ECO:0000256" key="2">
    <source>
        <dbReference type="ARBA" id="ARBA00006824"/>
    </source>
</evidence>
<dbReference type="OMA" id="FFSMQAL"/>
<evidence type="ECO:0000256" key="3">
    <source>
        <dbReference type="ARBA" id="ARBA00022692"/>
    </source>
</evidence>
<keyword evidence="3" id="KW-0812">Transmembrane</keyword>
<dbReference type="InParanoid" id="A0A1Y2MAR6"/>
<keyword evidence="5" id="KW-0472">Membrane</keyword>
<dbReference type="AlphaFoldDB" id="A0A1Y2MAR6"/>
<organism evidence="7 8">
    <name type="scientific">Epicoccum nigrum</name>
    <name type="common">Soil fungus</name>
    <name type="synonym">Epicoccum purpurascens</name>
    <dbReference type="NCBI Taxonomy" id="105696"/>
    <lineage>
        <taxon>Eukaryota</taxon>
        <taxon>Fungi</taxon>
        <taxon>Dikarya</taxon>
        <taxon>Ascomycota</taxon>
        <taxon>Pezizomycotina</taxon>
        <taxon>Dothideomycetes</taxon>
        <taxon>Pleosporomycetidae</taxon>
        <taxon>Pleosporales</taxon>
        <taxon>Pleosporineae</taxon>
        <taxon>Didymellaceae</taxon>
        <taxon>Epicoccum</taxon>
    </lineage>
</organism>
<dbReference type="EMBL" id="KZ107839">
    <property type="protein sequence ID" value="OSS53102.1"/>
    <property type="molecule type" value="Genomic_DNA"/>
</dbReference>
<evidence type="ECO:0000256" key="6">
    <source>
        <dbReference type="RuleBase" id="RU363053"/>
    </source>
</evidence>
<sequence>MIRNSAAWARTSPWRIAHAYPRNPRDVSGNTTQLGGLVHRMAPSRVLRRGNATKPPVGQKAPDSARSIPGPSWLWLEPVIEPFRAYGRVQQRRPYITQLVSSLIIYFVGDLVAQSITAPEEEEVEEEKGERGWVQQWSEDRDWARTGRALMIGGISSIPSYKWFVWLSQSFNYSSKMLSLTTKVVVNQLLFTPIFNSYFFGMQTLLAGASFDEIVERIKNTVPTSWINSCKVWPAVTAFSFTYIPIQYRSIFGGVIAIGWQTYLSLLNQRAAALELSELEGGVKNVAATERIVEERREGIREKEAA</sequence>
<protein>
    <submittedName>
        <fullName evidence="7">Uncharacterized protein</fullName>
    </submittedName>
</protein>
<accession>A0A1Y2MAR6</accession>
<dbReference type="GO" id="GO:0016020">
    <property type="term" value="C:membrane"/>
    <property type="evidence" value="ECO:0007669"/>
    <property type="project" value="UniProtKB-SubCell"/>
</dbReference>
<keyword evidence="8" id="KW-1185">Reference proteome</keyword>
<comment type="subcellular location">
    <subcellularLocation>
        <location evidence="1">Membrane</location>
        <topology evidence="1">Multi-pass membrane protein</topology>
    </subcellularLocation>
</comment>
<comment type="similarity">
    <text evidence="2 6">Belongs to the peroxisomal membrane protein PXMP2/4 family.</text>
</comment>
<gene>
    <name evidence="7" type="ORF">B5807_02984</name>
</gene>
<evidence type="ECO:0000256" key="1">
    <source>
        <dbReference type="ARBA" id="ARBA00004141"/>
    </source>
</evidence>
<evidence type="ECO:0000256" key="4">
    <source>
        <dbReference type="ARBA" id="ARBA00022989"/>
    </source>
</evidence>
<dbReference type="InterPro" id="IPR007248">
    <property type="entry name" value="Mpv17_PMP22"/>
</dbReference>
<evidence type="ECO:0000313" key="7">
    <source>
        <dbReference type="EMBL" id="OSS53102.1"/>
    </source>
</evidence>
<reference evidence="7 8" key="1">
    <citation type="journal article" date="2017" name="Genome Announc.">
        <title>Genome sequence of the saprophytic ascomycete Epicoccum nigrum ICMP 19927 strain isolated from New Zealand.</title>
        <authorList>
            <person name="Fokin M."/>
            <person name="Fleetwood D."/>
            <person name="Weir B.S."/>
            <person name="Villas-Boas S.G."/>
        </authorList>
    </citation>
    <scope>NUCLEOTIDE SEQUENCE [LARGE SCALE GENOMIC DNA]</scope>
    <source>
        <strain evidence="7 8">ICMP 19927</strain>
    </source>
</reference>
<dbReference type="PANTHER" id="PTHR11266">
    <property type="entry name" value="PEROXISOMAL MEMBRANE PROTEIN 2, PXMP2 MPV17"/>
    <property type="match status" value="1"/>
</dbReference>
<name>A0A1Y2MAR6_EPING</name>
<evidence type="ECO:0000256" key="5">
    <source>
        <dbReference type="ARBA" id="ARBA00023136"/>
    </source>
</evidence>
<dbReference type="GO" id="GO:0005739">
    <property type="term" value="C:mitochondrion"/>
    <property type="evidence" value="ECO:0007669"/>
    <property type="project" value="TreeGrafter"/>
</dbReference>
<evidence type="ECO:0000313" key="8">
    <source>
        <dbReference type="Proteomes" id="UP000193240"/>
    </source>
</evidence>
<keyword evidence="4" id="KW-1133">Transmembrane helix</keyword>
<proteinExistence type="inferred from homology"/>
<dbReference type="PANTHER" id="PTHR11266:SF113">
    <property type="entry name" value="MEMBRANE PROTEIN, MPV17_PMP22 FAMILY, PUTATIVE (AFU_ORTHOLOGUE AFUA_1G13840)-RELATED"/>
    <property type="match status" value="1"/>
</dbReference>
<dbReference type="STRING" id="105696.A0A1Y2MAR6"/>